<gene>
    <name evidence="8" type="ORF">EJ05DRAFT_505054</name>
</gene>
<comment type="catalytic activity">
    <reaction evidence="5">
        <text>a D-aminoacyl-tRNA + H2O = a tRNA + a D-alpha-amino acid + H(+)</text>
        <dbReference type="Rhea" id="RHEA:13953"/>
        <dbReference type="Rhea" id="RHEA-COMP:10123"/>
        <dbReference type="Rhea" id="RHEA-COMP:10124"/>
        <dbReference type="ChEBI" id="CHEBI:15377"/>
        <dbReference type="ChEBI" id="CHEBI:15378"/>
        <dbReference type="ChEBI" id="CHEBI:59871"/>
        <dbReference type="ChEBI" id="CHEBI:78442"/>
        <dbReference type="ChEBI" id="CHEBI:79333"/>
        <dbReference type="EC" id="3.1.1.96"/>
    </reaction>
</comment>
<accession>A0A6A6VUK8</accession>
<keyword evidence="6" id="KW-0694">RNA-binding</keyword>
<keyword evidence="6" id="KW-0963">Cytoplasm</keyword>
<dbReference type="PANTHER" id="PTHR10472">
    <property type="entry name" value="D-TYROSYL-TRNA TYR DEACYLASE"/>
    <property type="match status" value="1"/>
</dbReference>
<reference evidence="8" key="1">
    <citation type="journal article" date="2020" name="Stud. Mycol.">
        <title>101 Dothideomycetes genomes: a test case for predicting lifestyles and emergence of pathogens.</title>
        <authorList>
            <person name="Haridas S."/>
            <person name="Albert R."/>
            <person name="Binder M."/>
            <person name="Bloem J."/>
            <person name="Labutti K."/>
            <person name="Salamov A."/>
            <person name="Andreopoulos B."/>
            <person name="Baker S."/>
            <person name="Barry K."/>
            <person name="Bills G."/>
            <person name="Bluhm B."/>
            <person name="Cannon C."/>
            <person name="Castanera R."/>
            <person name="Culley D."/>
            <person name="Daum C."/>
            <person name="Ezra D."/>
            <person name="Gonzalez J."/>
            <person name="Henrissat B."/>
            <person name="Kuo A."/>
            <person name="Liang C."/>
            <person name="Lipzen A."/>
            <person name="Lutzoni F."/>
            <person name="Magnuson J."/>
            <person name="Mondo S."/>
            <person name="Nolan M."/>
            <person name="Ohm R."/>
            <person name="Pangilinan J."/>
            <person name="Park H.-J."/>
            <person name="Ramirez L."/>
            <person name="Alfaro M."/>
            <person name="Sun H."/>
            <person name="Tritt A."/>
            <person name="Yoshinaga Y."/>
            <person name="Zwiers L.-H."/>
            <person name="Turgeon B."/>
            <person name="Goodwin S."/>
            <person name="Spatafora J."/>
            <person name="Crous P."/>
            <person name="Grigoriev I."/>
        </authorList>
    </citation>
    <scope>NUCLEOTIDE SEQUENCE</scope>
    <source>
        <strain evidence="8">CBS 121739</strain>
    </source>
</reference>
<evidence type="ECO:0000256" key="2">
    <source>
        <dbReference type="ARBA" id="ARBA00013056"/>
    </source>
</evidence>
<protein>
    <recommendedName>
        <fullName evidence="3 6">D-aminoacyl-tRNA deacylase</fullName>
        <ecNumber evidence="2 6">3.1.1.96</ecNumber>
    </recommendedName>
</protein>
<dbReference type="PANTHER" id="PTHR10472:SF5">
    <property type="entry name" value="D-AMINOACYL-TRNA DEACYLASE 1"/>
    <property type="match status" value="1"/>
</dbReference>
<dbReference type="Gene3D" id="3.50.80.10">
    <property type="entry name" value="D-tyrosyl-tRNA(Tyr) deacylase"/>
    <property type="match status" value="1"/>
</dbReference>
<dbReference type="AlphaFoldDB" id="A0A6A6VUK8"/>
<comment type="similarity">
    <text evidence="1 6">Belongs to the DTD family.</text>
</comment>
<evidence type="ECO:0000313" key="9">
    <source>
        <dbReference type="Proteomes" id="UP000799437"/>
    </source>
</evidence>
<dbReference type="InterPro" id="IPR023509">
    <property type="entry name" value="DTD-like_sf"/>
</dbReference>
<evidence type="ECO:0000256" key="6">
    <source>
        <dbReference type="RuleBase" id="RU003470"/>
    </source>
</evidence>
<evidence type="ECO:0000256" key="3">
    <source>
        <dbReference type="ARBA" id="ARBA00020007"/>
    </source>
</evidence>
<dbReference type="HAMAP" id="MF_00518">
    <property type="entry name" value="Deacylase_Dtd"/>
    <property type="match status" value="1"/>
</dbReference>
<comment type="catalytic activity">
    <reaction evidence="4">
        <text>glycyl-tRNA(Ala) + H2O = tRNA(Ala) + glycine + H(+)</text>
        <dbReference type="Rhea" id="RHEA:53744"/>
        <dbReference type="Rhea" id="RHEA-COMP:9657"/>
        <dbReference type="Rhea" id="RHEA-COMP:13640"/>
        <dbReference type="ChEBI" id="CHEBI:15377"/>
        <dbReference type="ChEBI" id="CHEBI:15378"/>
        <dbReference type="ChEBI" id="CHEBI:57305"/>
        <dbReference type="ChEBI" id="CHEBI:78442"/>
        <dbReference type="ChEBI" id="CHEBI:78522"/>
        <dbReference type="EC" id="3.1.1.96"/>
    </reaction>
</comment>
<evidence type="ECO:0000256" key="5">
    <source>
        <dbReference type="ARBA" id="ARBA00048018"/>
    </source>
</evidence>
<organism evidence="8 9">
    <name type="scientific">Pseudovirgaria hyperparasitica</name>
    <dbReference type="NCBI Taxonomy" id="470096"/>
    <lineage>
        <taxon>Eukaryota</taxon>
        <taxon>Fungi</taxon>
        <taxon>Dikarya</taxon>
        <taxon>Ascomycota</taxon>
        <taxon>Pezizomycotina</taxon>
        <taxon>Dothideomycetes</taxon>
        <taxon>Dothideomycetes incertae sedis</taxon>
        <taxon>Acrospermales</taxon>
        <taxon>Acrospermaceae</taxon>
        <taxon>Pseudovirgaria</taxon>
    </lineage>
</organism>
<dbReference type="Pfam" id="PF02580">
    <property type="entry name" value="Tyr_Deacylase"/>
    <property type="match status" value="1"/>
</dbReference>
<dbReference type="RefSeq" id="XP_033595865.1">
    <property type="nucleotide sequence ID" value="XM_033747659.1"/>
</dbReference>
<evidence type="ECO:0000256" key="1">
    <source>
        <dbReference type="ARBA" id="ARBA00009673"/>
    </source>
</evidence>
<evidence type="ECO:0000256" key="7">
    <source>
        <dbReference type="SAM" id="MobiDB-lite"/>
    </source>
</evidence>
<dbReference type="EC" id="3.1.1.96" evidence="2 6"/>
<comment type="subcellular location">
    <subcellularLocation>
        <location evidence="6">Cytoplasm</location>
    </subcellularLocation>
</comment>
<keyword evidence="6" id="KW-0378">Hydrolase</keyword>
<dbReference type="GO" id="GO:0051500">
    <property type="term" value="F:D-tyrosyl-tRNA(Tyr) deacylase activity"/>
    <property type="evidence" value="ECO:0007669"/>
    <property type="project" value="TreeGrafter"/>
</dbReference>
<keyword evidence="6" id="KW-0820">tRNA-binding</keyword>
<sequence>MKAVLQRVKSASVTVDGQLVSSIGKGVLVLAGVSKEDTIKDAQSCAAKLLKFKLWDDENGGRWKKNVTEISGEVLCVSQFTLLASTKKGNKPDFHKSASGDQAKELYTAFFKAVQDLYQSERVKDGIFQAMMDVALINDGPVGLEYRCEDSEVTIEIDTDPPKLDLPGGGGSTQSTSVGLDDLVGQFQKLQRQYDLTELLA</sequence>
<dbReference type="InterPro" id="IPR003732">
    <property type="entry name" value="Daa-tRNA_deacyls_DTD"/>
</dbReference>
<evidence type="ECO:0000313" key="8">
    <source>
        <dbReference type="EMBL" id="KAF2753414.1"/>
    </source>
</evidence>
<dbReference type="GeneID" id="54488713"/>
<dbReference type="Proteomes" id="UP000799437">
    <property type="component" value="Unassembled WGS sequence"/>
</dbReference>
<dbReference type="FunFam" id="3.50.80.10:FF:000001">
    <property type="entry name" value="D-aminoacyl-tRNA deacylase"/>
    <property type="match status" value="1"/>
</dbReference>
<dbReference type="GO" id="GO:0005737">
    <property type="term" value="C:cytoplasm"/>
    <property type="evidence" value="ECO:0007669"/>
    <property type="project" value="UniProtKB-SubCell"/>
</dbReference>
<proteinExistence type="inferred from homology"/>
<dbReference type="GO" id="GO:0000049">
    <property type="term" value="F:tRNA binding"/>
    <property type="evidence" value="ECO:0007669"/>
    <property type="project" value="UniProtKB-KW"/>
</dbReference>
<evidence type="ECO:0000256" key="4">
    <source>
        <dbReference type="ARBA" id="ARBA00047676"/>
    </source>
</evidence>
<name>A0A6A6VUK8_9PEZI</name>
<dbReference type="OrthoDB" id="275783at2759"/>
<dbReference type="EMBL" id="ML996584">
    <property type="protein sequence ID" value="KAF2753414.1"/>
    <property type="molecule type" value="Genomic_DNA"/>
</dbReference>
<keyword evidence="9" id="KW-1185">Reference proteome</keyword>
<feature type="region of interest" description="Disordered" evidence="7">
    <location>
        <begin position="158"/>
        <end position="177"/>
    </location>
</feature>
<dbReference type="NCBIfam" id="TIGR00256">
    <property type="entry name" value="D-aminoacyl-tRNA deacylase"/>
    <property type="match status" value="1"/>
</dbReference>
<dbReference type="SUPFAM" id="SSF69500">
    <property type="entry name" value="DTD-like"/>
    <property type="match status" value="1"/>
</dbReference>